<evidence type="ECO:0000259" key="2">
    <source>
        <dbReference type="Pfam" id="PF04715"/>
    </source>
</evidence>
<dbReference type="Gene3D" id="3.60.120.10">
    <property type="entry name" value="Anthranilate synthase"/>
    <property type="match status" value="1"/>
</dbReference>
<proteinExistence type="predicted"/>
<evidence type="ECO:0000313" key="3">
    <source>
        <dbReference type="EMBL" id="QDH17002.1"/>
    </source>
</evidence>
<dbReference type="PANTHER" id="PTHR11236">
    <property type="entry name" value="AMINOBENZOATE/ANTHRANILATE SYNTHASE"/>
    <property type="match status" value="1"/>
</dbReference>
<dbReference type="Pfam" id="PF04715">
    <property type="entry name" value="Anth_synt_I_N"/>
    <property type="match status" value="1"/>
</dbReference>
<evidence type="ECO:0000313" key="4">
    <source>
        <dbReference type="Proteomes" id="UP000316313"/>
    </source>
</evidence>
<evidence type="ECO:0000259" key="1">
    <source>
        <dbReference type="Pfam" id="PF00425"/>
    </source>
</evidence>
<protein>
    <submittedName>
        <fullName evidence="3">Anthranilate synthase component I family protein</fullName>
    </submittedName>
</protein>
<dbReference type="InterPro" id="IPR005801">
    <property type="entry name" value="ADC_synthase"/>
</dbReference>
<dbReference type="OrthoDB" id="9803598at2"/>
<reference evidence="3 4" key="1">
    <citation type="submission" date="2019-03" db="EMBL/GenBank/DDBJ databases">
        <title>The complete genome sequence of Swingsia samuiensis NBRC107927(T).</title>
        <authorList>
            <person name="Chua K.-O."/>
            <person name="Chan K.-G."/>
            <person name="See-Too W.-S."/>
        </authorList>
    </citation>
    <scope>NUCLEOTIDE SEQUENCE [LARGE SCALE GENOMIC DNA]</scope>
    <source>
        <strain evidence="3 4">AH83</strain>
    </source>
</reference>
<dbReference type="KEGG" id="ssam:E3D00_05065"/>
<gene>
    <name evidence="3" type="ORF">E3D00_05065</name>
</gene>
<sequence>MIINPLVQELPWKPPSDALSLLKDQPWAAFLDSGGSTQTQRGRWSYIGLYPSETLTVEKNNIIRNDQYVSGSVWDHLQEMAQSVQHTLSTHIPFYNGVIGMASYEAGLYLENVLSRHHSCTPLFIAATYNNILAFDRQEQKCWWVSKDQLPPPTWPYPFSQNQPLSLDFQAEQSSELYQRSVQKIINYIGAGDIFQANLTMRWFAKIPYDFNEIAAYDILRTTSPAPFGAYLKSPHFSLLSASVERFISLSSDGRIETRPIKGTAPLGKTAQEQEFYTAKLASDPKENAENLMITDLMRNDIGKISQLGSVHVPELSRVEQFQHVLHLVSSVQGKIQTGFTAIDLLKATLPPGSVTGAPKKRALEIIDEVETSSRGAYCGSVFRIGQDGSLDSSVIIRSISRTPSHLSIGAGGGITWLSDPQKEYNETLLKAAPLLKAFQK</sequence>
<name>A0A4Y6UHL7_9PROT</name>
<dbReference type="AlphaFoldDB" id="A0A4Y6UHL7"/>
<dbReference type="InterPro" id="IPR019999">
    <property type="entry name" value="Anth_synth_I-like"/>
</dbReference>
<keyword evidence="4" id="KW-1185">Reference proteome</keyword>
<dbReference type="RefSeq" id="WP_141460516.1">
    <property type="nucleotide sequence ID" value="NZ_CP038141.1"/>
</dbReference>
<accession>A0A4Y6UHL7</accession>
<feature type="domain" description="Anthranilate synthase component I N-terminal" evidence="2">
    <location>
        <begin position="15"/>
        <end position="143"/>
    </location>
</feature>
<dbReference type="Proteomes" id="UP000316313">
    <property type="component" value="Chromosome"/>
</dbReference>
<organism evidence="3 4">
    <name type="scientific">Swingsia samuiensis</name>
    <dbReference type="NCBI Taxonomy" id="1293412"/>
    <lineage>
        <taxon>Bacteria</taxon>
        <taxon>Pseudomonadati</taxon>
        <taxon>Pseudomonadota</taxon>
        <taxon>Alphaproteobacteria</taxon>
        <taxon>Acetobacterales</taxon>
        <taxon>Acetobacteraceae</taxon>
        <taxon>Swingsia</taxon>
    </lineage>
</organism>
<dbReference type="SUPFAM" id="SSF56322">
    <property type="entry name" value="ADC synthase"/>
    <property type="match status" value="1"/>
</dbReference>
<dbReference type="GO" id="GO:0000162">
    <property type="term" value="P:L-tryptophan biosynthetic process"/>
    <property type="evidence" value="ECO:0007669"/>
    <property type="project" value="TreeGrafter"/>
</dbReference>
<dbReference type="EMBL" id="CP038141">
    <property type="protein sequence ID" value="QDH17002.1"/>
    <property type="molecule type" value="Genomic_DNA"/>
</dbReference>
<dbReference type="PANTHER" id="PTHR11236:SF9">
    <property type="entry name" value="ANTHRANILATE SYNTHASE COMPONENT 1"/>
    <property type="match status" value="1"/>
</dbReference>
<dbReference type="PRINTS" id="PR00095">
    <property type="entry name" value="ANTSNTHASEI"/>
</dbReference>
<dbReference type="Pfam" id="PF00425">
    <property type="entry name" value="Chorismate_bind"/>
    <property type="match status" value="1"/>
</dbReference>
<dbReference type="InterPro" id="IPR006805">
    <property type="entry name" value="Anth_synth_I_N"/>
</dbReference>
<dbReference type="InterPro" id="IPR015890">
    <property type="entry name" value="Chorismate_C"/>
</dbReference>
<feature type="domain" description="Chorismate-utilising enzyme C-terminal" evidence="1">
    <location>
        <begin position="176"/>
        <end position="431"/>
    </location>
</feature>